<gene>
    <name evidence="2" type="primary">6048870</name>
    <name evidence="1" type="ORF">CpipJ_CPIJ015377</name>
</gene>
<dbReference type="KEGG" id="cqu:CpipJ_CPIJ015377"/>
<protein>
    <submittedName>
        <fullName evidence="1 2">116 kDa U5 small nuclear ribonucleoprotein component</fullName>
    </submittedName>
</protein>
<dbReference type="EnsemblMetazoa" id="CPIJ015377-RA">
    <property type="protein sequence ID" value="CPIJ015377-PA"/>
    <property type="gene ID" value="CPIJ015377"/>
</dbReference>
<dbReference type="VEuPathDB" id="VectorBase:CPIJ015377"/>
<sequence>MGLWTCALNTQDWPNLHGICQDMLSCDQNAQLMVLARIMSETLHAGQEVRVLGENYSFVDEEDSYTL</sequence>
<dbReference type="SUPFAM" id="SSF50447">
    <property type="entry name" value="Translation proteins"/>
    <property type="match status" value="1"/>
</dbReference>
<dbReference type="AlphaFoldDB" id="B0X7U5"/>
<dbReference type="eggNOG" id="KOG0468">
    <property type="taxonomic scope" value="Eukaryota"/>
</dbReference>
<evidence type="ECO:0000313" key="3">
    <source>
        <dbReference type="Proteomes" id="UP000002320"/>
    </source>
</evidence>
<dbReference type="EMBL" id="DS232463">
    <property type="protein sequence ID" value="EDS42164.1"/>
    <property type="molecule type" value="Genomic_DNA"/>
</dbReference>
<dbReference type="OrthoDB" id="364892at2759"/>
<dbReference type="GO" id="GO:1990904">
    <property type="term" value="C:ribonucleoprotein complex"/>
    <property type="evidence" value="ECO:0007669"/>
    <property type="project" value="UniProtKB-KW"/>
</dbReference>
<dbReference type="Gene3D" id="2.40.30.10">
    <property type="entry name" value="Translation factors"/>
    <property type="match status" value="1"/>
</dbReference>
<accession>B0X7U5</accession>
<keyword evidence="3" id="KW-1185">Reference proteome</keyword>
<organism>
    <name type="scientific">Culex quinquefasciatus</name>
    <name type="common">Southern house mosquito</name>
    <name type="synonym">Culex pungens</name>
    <dbReference type="NCBI Taxonomy" id="7176"/>
    <lineage>
        <taxon>Eukaryota</taxon>
        <taxon>Metazoa</taxon>
        <taxon>Ecdysozoa</taxon>
        <taxon>Arthropoda</taxon>
        <taxon>Hexapoda</taxon>
        <taxon>Insecta</taxon>
        <taxon>Pterygota</taxon>
        <taxon>Neoptera</taxon>
        <taxon>Endopterygota</taxon>
        <taxon>Diptera</taxon>
        <taxon>Nematocera</taxon>
        <taxon>Culicoidea</taxon>
        <taxon>Culicidae</taxon>
        <taxon>Culicinae</taxon>
        <taxon>Culicini</taxon>
        <taxon>Culex</taxon>
        <taxon>Culex</taxon>
    </lineage>
</organism>
<reference evidence="2" key="2">
    <citation type="submission" date="2020-05" db="UniProtKB">
        <authorList>
            <consortium name="EnsemblMetazoa"/>
        </authorList>
    </citation>
    <scope>IDENTIFICATION</scope>
    <source>
        <strain evidence="2">JHB</strain>
    </source>
</reference>
<dbReference type="Proteomes" id="UP000002320">
    <property type="component" value="Unassembled WGS sequence"/>
</dbReference>
<dbReference type="HOGENOM" id="CLU_2814970_0_0_1"/>
<dbReference type="STRING" id="7176.B0X7U5"/>
<dbReference type="VEuPathDB" id="VectorBase:CQUJHB005672"/>
<keyword evidence="1" id="KW-0687">Ribonucleoprotein</keyword>
<dbReference type="InterPro" id="IPR009000">
    <property type="entry name" value="Transl_B-barrel_sf"/>
</dbReference>
<reference evidence="1" key="1">
    <citation type="submission" date="2007-03" db="EMBL/GenBank/DDBJ databases">
        <title>Annotation of Culex pipiens quinquefasciatus.</title>
        <authorList>
            <consortium name="The Broad Institute Genome Sequencing Platform"/>
            <person name="Atkinson P.W."/>
            <person name="Hemingway J."/>
            <person name="Christensen B.M."/>
            <person name="Higgs S."/>
            <person name="Kodira C."/>
            <person name="Hannick L."/>
            <person name="Megy K."/>
            <person name="O'Leary S."/>
            <person name="Pearson M."/>
            <person name="Haas B.J."/>
            <person name="Mauceli E."/>
            <person name="Wortman J.R."/>
            <person name="Lee N.H."/>
            <person name="Guigo R."/>
            <person name="Stanke M."/>
            <person name="Alvarado L."/>
            <person name="Amedeo P."/>
            <person name="Antoine C.H."/>
            <person name="Arensburger P."/>
            <person name="Bidwell S.L."/>
            <person name="Crawford M."/>
            <person name="Camaro F."/>
            <person name="Devon K."/>
            <person name="Engels R."/>
            <person name="Hammond M."/>
            <person name="Howarth C."/>
            <person name="Koehrsen M."/>
            <person name="Lawson D."/>
            <person name="Montgomery P."/>
            <person name="Nene V."/>
            <person name="Nusbaum C."/>
            <person name="Puiu D."/>
            <person name="Romero-Severson J."/>
            <person name="Severson D.W."/>
            <person name="Shumway M."/>
            <person name="Sisk P."/>
            <person name="Stolte C."/>
            <person name="Zeng Q."/>
            <person name="Eisenstadt E."/>
            <person name="Fraser-Liggett C."/>
            <person name="Strausberg R."/>
            <person name="Galagan J."/>
            <person name="Birren B."/>
            <person name="Collins F.H."/>
        </authorList>
    </citation>
    <scope>NUCLEOTIDE SEQUENCE [LARGE SCALE GENOMIC DNA]</scope>
    <source>
        <strain evidence="1">JHB</strain>
    </source>
</reference>
<evidence type="ECO:0000313" key="1">
    <source>
        <dbReference type="EMBL" id="EDS42164.1"/>
    </source>
</evidence>
<proteinExistence type="predicted"/>
<name>B0X7U5_CULQU</name>
<evidence type="ECO:0000313" key="2">
    <source>
        <dbReference type="EnsemblMetazoa" id="CPIJ015377-PA"/>
    </source>
</evidence>